<organism evidence="4 5">
    <name type="scientific">Chenopodium quinoa</name>
    <name type="common">Quinoa</name>
    <dbReference type="NCBI Taxonomy" id="63459"/>
    <lineage>
        <taxon>Eukaryota</taxon>
        <taxon>Viridiplantae</taxon>
        <taxon>Streptophyta</taxon>
        <taxon>Embryophyta</taxon>
        <taxon>Tracheophyta</taxon>
        <taxon>Spermatophyta</taxon>
        <taxon>Magnoliopsida</taxon>
        <taxon>eudicotyledons</taxon>
        <taxon>Gunneridae</taxon>
        <taxon>Pentapetalae</taxon>
        <taxon>Caryophyllales</taxon>
        <taxon>Chenopodiaceae</taxon>
        <taxon>Chenopodioideae</taxon>
        <taxon>Atripliceae</taxon>
        <taxon>Chenopodium</taxon>
    </lineage>
</organism>
<evidence type="ECO:0000313" key="5">
    <source>
        <dbReference type="Proteomes" id="UP000596660"/>
    </source>
</evidence>
<dbReference type="InterPro" id="IPR012919">
    <property type="entry name" value="SUN_dom"/>
</dbReference>
<dbReference type="Pfam" id="PF12937">
    <property type="entry name" value="F-box-like"/>
    <property type="match status" value="1"/>
</dbReference>
<evidence type="ECO:0000259" key="3">
    <source>
        <dbReference type="PROSITE" id="PS51469"/>
    </source>
</evidence>
<dbReference type="EnsemblPlants" id="AUR62019860-RA">
    <property type="protein sequence ID" value="AUR62019860-RA:cds"/>
    <property type="gene ID" value="AUR62019860"/>
</dbReference>
<dbReference type="AlphaFoldDB" id="A0A803LWK9"/>
<dbReference type="Pfam" id="PF07738">
    <property type="entry name" value="Sad1_UNC"/>
    <property type="match status" value="1"/>
</dbReference>
<sequence length="744" mass="83023">MLSEGKLVGDGDSLHNITVGNYTDNVLLEVNISINVNISTIQGLGSSNSNCSLPRHEGLEELVFNILKLGYNNMVCEMPCRINQRMNKLEDYQHGMALDSTYLKLDESRSTTISGKGVVSSSEQVNITHRLEPDGTAYNFASAAKGAKVVAHNKEAKGASNILGKDHDKYLRNPCSVSDKYVVVELPEEILVDSVKIANFEHYSSNFKEFELWGSLTYPTDAWSFMGNFVAANVKLAQTFVLPVPKWVTYLNLSLISHYGSEHYCTLSVLEVYGVDAIERMLEDLMVTSSRSASSEQPAKINSTEVSSGKPQDVEGNENNGSENLNRNGSSVKGVGTSDEQKTNNDATKNHGTSGKIPDSVVGKSSSRIPGDSVLKILMQKVRSVEVNLSVLEEFLQELNKKQDDIIPEINKELSKDTQFEDIKLWKAVLSSQIDELVSENRNLRSLVENIENDQTSLHNKELAVLLVSFFFLCIAFLKLVSKQWHHNVNNFDLVYLVPFYTLTEETVCSCNGAVLSADCAPVTENGGEMPALVSAAEKQTGASMMEQLVPEITTHALSYLDYPSLCRLSMTNSLMRKAANDDNAWKALYHKDFTLEQDSVRPANGWKAYYAATRAIVNINAEFFSILRDRSLPAMSRFWLNADYVKCIHASGELFTGYNAVMGSWQIAFNWEQLAEGFQVRDVRARVLSEMAWVTMKTYVDMNAGPFNVTNVFEHHDGRWYMVHHHRSVMLVDEDVDQQIGHA</sequence>
<feature type="domain" description="SUN" evidence="3">
    <location>
        <begin position="117"/>
        <end position="277"/>
    </location>
</feature>
<dbReference type="InterPro" id="IPR032710">
    <property type="entry name" value="NTF2-like_dom_sf"/>
</dbReference>
<feature type="compositionally biased region" description="Polar residues" evidence="1">
    <location>
        <begin position="289"/>
        <end position="310"/>
    </location>
</feature>
<evidence type="ECO:0000256" key="1">
    <source>
        <dbReference type="SAM" id="MobiDB-lite"/>
    </source>
</evidence>
<dbReference type="PANTHER" id="PTHR47124">
    <property type="entry name" value="F-BOX PROTEIN SKIP8"/>
    <property type="match status" value="1"/>
</dbReference>
<dbReference type="InterPro" id="IPR036047">
    <property type="entry name" value="F-box-like_dom_sf"/>
</dbReference>
<feature type="domain" description="F-box" evidence="2">
    <location>
        <begin position="543"/>
        <end position="589"/>
    </location>
</feature>
<reference evidence="4" key="2">
    <citation type="submission" date="2021-03" db="UniProtKB">
        <authorList>
            <consortium name="EnsemblPlants"/>
        </authorList>
    </citation>
    <scope>IDENTIFICATION</scope>
</reference>
<accession>A0A803LWK9</accession>
<dbReference type="SUPFAM" id="SSF54427">
    <property type="entry name" value="NTF2-like"/>
    <property type="match status" value="1"/>
</dbReference>
<dbReference type="PANTHER" id="PTHR47124:SF1">
    <property type="entry name" value="F-BOX PROTEIN SKIP8"/>
    <property type="match status" value="1"/>
</dbReference>
<dbReference type="Gene3D" id="1.20.1280.50">
    <property type="match status" value="1"/>
</dbReference>
<dbReference type="SUPFAM" id="SSF81383">
    <property type="entry name" value="F-box domain"/>
    <property type="match status" value="1"/>
</dbReference>
<name>A0A803LWK9_CHEQI</name>
<feature type="region of interest" description="Disordered" evidence="1">
    <location>
        <begin position="289"/>
        <end position="368"/>
    </location>
</feature>
<dbReference type="Gene3D" id="3.10.450.50">
    <property type="match status" value="1"/>
</dbReference>
<dbReference type="InterPro" id="IPR008979">
    <property type="entry name" value="Galactose-bd-like_sf"/>
</dbReference>
<dbReference type="InterPro" id="IPR044260">
    <property type="entry name" value="SKIP8-like"/>
</dbReference>
<dbReference type="Gene3D" id="2.60.120.260">
    <property type="entry name" value="Galactose-binding domain-like"/>
    <property type="match status" value="1"/>
</dbReference>
<dbReference type="PROSITE" id="PS50181">
    <property type="entry name" value="FBOX"/>
    <property type="match status" value="1"/>
</dbReference>
<dbReference type="InterPro" id="IPR037401">
    <property type="entry name" value="SnoaL-like"/>
</dbReference>
<feature type="compositionally biased region" description="Polar residues" evidence="1">
    <location>
        <begin position="344"/>
        <end position="353"/>
    </location>
</feature>
<dbReference type="Gramene" id="AUR62019860-RA">
    <property type="protein sequence ID" value="AUR62019860-RA:cds"/>
    <property type="gene ID" value="AUR62019860"/>
</dbReference>
<evidence type="ECO:0000259" key="2">
    <source>
        <dbReference type="PROSITE" id="PS50181"/>
    </source>
</evidence>
<proteinExistence type="predicted"/>
<protein>
    <submittedName>
        <fullName evidence="4">Uncharacterized protein</fullName>
    </submittedName>
</protein>
<dbReference type="InterPro" id="IPR001810">
    <property type="entry name" value="F-box_dom"/>
</dbReference>
<dbReference type="Proteomes" id="UP000596660">
    <property type="component" value="Unplaced"/>
</dbReference>
<feature type="compositionally biased region" description="Low complexity" evidence="1">
    <location>
        <begin position="317"/>
        <end position="331"/>
    </location>
</feature>
<dbReference type="SUPFAM" id="SSF49785">
    <property type="entry name" value="Galactose-binding domain-like"/>
    <property type="match status" value="1"/>
</dbReference>
<evidence type="ECO:0000313" key="4">
    <source>
        <dbReference type="EnsemblPlants" id="AUR62019860-RA:cds"/>
    </source>
</evidence>
<dbReference type="OMA" id="CAPVTEN"/>
<dbReference type="PROSITE" id="PS51469">
    <property type="entry name" value="SUN"/>
    <property type="match status" value="1"/>
</dbReference>
<keyword evidence="5" id="KW-1185">Reference proteome</keyword>
<dbReference type="Pfam" id="PF13474">
    <property type="entry name" value="SnoaL_3"/>
    <property type="match status" value="1"/>
</dbReference>
<dbReference type="CDD" id="cd22117">
    <property type="entry name" value="F-box_FBXL4"/>
    <property type="match status" value="1"/>
</dbReference>
<reference evidence="4" key="1">
    <citation type="journal article" date="2017" name="Nature">
        <title>The genome of Chenopodium quinoa.</title>
        <authorList>
            <person name="Jarvis D.E."/>
            <person name="Ho Y.S."/>
            <person name="Lightfoot D.J."/>
            <person name="Schmoeckel S.M."/>
            <person name="Li B."/>
            <person name="Borm T.J.A."/>
            <person name="Ohyanagi H."/>
            <person name="Mineta K."/>
            <person name="Michell C.T."/>
            <person name="Saber N."/>
            <person name="Kharbatia N.M."/>
            <person name="Rupper R.R."/>
            <person name="Sharp A.R."/>
            <person name="Dally N."/>
            <person name="Boughton B.A."/>
            <person name="Woo Y.H."/>
            <person name="Gao G."/>
            <person name="Schijlen E.G.W.M."/>
            <person name="Guo X."/>
            <person name="Momin A.A."/>
            <person name="Negrao S."/>
            <person name="Al-Babili S."/>
            <person name="Gehring C."/>
            <person name="Roessner U."/>
            <person name="Jung C."/>
            <person name="Murphy K."/>
            <person name="Arold S.T."/>
            <person name="Gojobori T."/>
            <person name="van der Linden C.G."/>
            <person name="van Loo E.N."/>
            <person name="Jellen E.N."/>
            <person name="Maughan P.J."/>
            <person name="Tester M."/>
        </authorList>
    </citation>
    <scope>NUCLEOTIDE SEQUENCE [LARGE SCALE GENOMIC DNA]</scope>
    <source>
        <strain evidence="4">cv. PI 614886</strain>
    </source>
</reference>